<dbReference type="EMBL" id="KI964918">
    <property type="protein sequence ID" value="EUC27501.1"/>
    <property type="molecule type" value="Genomic_DNA"/>
</dbReference>
<protein>
    <recommendedName>
        <fullName evidence="3">HTH psq-type domain-containing protein</fullName>
    </recommendedName>
</protein>
<dbReference type="KEGG" id="bze:COCCADRAFT_111523"/>
<dbReference type="GeneID" id="19144307"/>
<name>W6Y8U3_COCC2</name>
<dbReference type="AlphaFoldDB" id="W6Y8U3"/>
<evidence type="ECO:0000313" key="1">
    <source>
        <dbReference type="EMBL" id="EUC27501.1"/>
    </source>
</evidence>
<proteinExistence type="predicted"/>
<keyword evidence="2" id="KW-1185">Reference proteome</keyword>
<gene>
    <name evidence="1" type="ORF">COCCADRAFT_111523</name>
</gene>
<reference evidence="1 2" key="1">
    <citation type="journal article" date="2013" name="PLoS Genet.">
        <title>Comparative genome structure, secondary metabolite, and effector coding capacity across Cochliobolus pathogens.</title>
        <authorList>
            <person name="Condon B.J."/>
            <person name="Leng Y."/>
            <person name="Wu D."/>
            <person name="Bushley K.E."/>
            <person name="Ohm R.A."/>
            <person name="Otillar R."/>
            <person name="Martin J."/>
            <person name="Schackwitz W."/>
            <person name="Grimwood J."/>
            <person name="MohdZainudin N."/>
            <person name="Xue C."/>
            <person name="Wang R."/>
            <person name="Manning V.A."/>
            <person name="Dhillon B."/>
            <person name="Tu Z.J."/>
            <person name="Steffenson B.J."/>
            <person name="Salamov A."/>
            <person name="Sun H."/>
            <person name="Lowry S."/>
            <person name="LaButti K."/>
            <person name="Han J."/>
            <person name="Copeland A."/>
            <person name="Lindquist E."/>
            <person name="Barry K."/>
            <person name="Schmutz J."/>
            <person name="Baker S.E."/>
            <person name="Ciuffetti L.M."/>
            <person name="Grigoriev I.V."/>
            <person name="Zhong S."/>
            <person name="Turgeon B.G."/>
        </authorList>
    </citation>
    <scope>NUCLEOTIDE SEQUENCE [LARGE SCALE GENOMIC DNA]</scope>
    <source>
        <strain evidence="1 2">26-R-13</strain>
    </source>
</reference>
<accession>W6Y8U3</accession>
<dbReference type="HOGENOM" id="CLU_013929_8_5_1"/>
<dbReference type="Proteomes" id="UP000053841">
    <property type="component" value="Unassembled WGS sequence"/>
</dbReference>
<sequence>MPQKQNAILIQQEGRITLAVQAFHMGQFKSVRQAAATYSVRHQQVSRRLQGITFRPQAFPNCRKLTIPEKQTIVQYIPHLFDRICQPTL</sequence>
<evidence type="ECO:0000313" key="2">
    <source>
        <dbReference type="Proteomes" id="UP000053841"/>
    </source>
</evidence>
<evidence type="ECO:0008006" key="3">
    <source>
        <dbReference type="Google" id="ProtNLM"/>
    </source>
</evidence>
<organism evidence="1 2">
    <name type="scientific">Cochliobolus carbonum (strain 26-R-13)</name>
    <name type="common">Maize leaf spot fungus</name>
    <name type="synonym">Bipolaris zeicola</name>
    <dbReference type="NCBI Taxonomy" id="930089"/>
    <lineage>
        <taxon>Eukaryota</taxon>
        <taxon>Fungi</taxon>
        <taxon>Dikarya</taxon>
        <taxon>Ascomycota</taxon>
        <taxon>Pezizomycotina</taxon>
        <taxon>Dothideomycetes</taxon>
        <taxon>Pleosporomycetidae</taxon>
        <taxon>Pleosporales</taxon>
        <taxon>Pleosporineae</taxon>
        <taxon>Pleosporaceae</taxon>
        <taxon>Bipolaris</taxon>
    </lineage>
</organism>
<dbReference type="OrthoDB" id="3794898at2759"/>
<dbReference type="RefSeq" id="XP_007718198.1">
    <property type="nucleotide sequence ID" value="XM_007720008.1"/>
</dbReference>